<comment type="caution">
    <text evidence="7">The sequence shown here is derived from an EMBL/GenBank/DDBJ whole genome shotgun (WGS) entry which is preliminary data.</text>
</comment>
<dbReference type="PANTHER" id="PTHR34478">
    <property type="entry name" value="PROTEIN LEMA"/>
    <property type="match status" value="1"/>
</dbReference>
<evidence type="ECO:0000256" key="4">
    <source>
        <dbReference type="ARBA" id="ARBA00022989"/>
    </source>
</evidence>
<dbReference type="Proteomes" id="UP000601108">
    <property type="component" value="Unassembled WGS sequence"/>
</dbReference>
<evidence type="ECO:0000256" key="5">
    <source>
        <dbReference type="ARBA" id="ARBA00023136"/>
    </source>
</evidence>
<dbReference type="SUPFAM" id="SSF140478">
    <property type="entry name" value="LemA-like"/>
    <property type="match status" value="1"/>
</dbReference>
<organism evidence="7 8">
    <name type="scientific">Aquimarina muelleri</name>
    <dbReference type="NCBI Taxonomy" id="279356"/>
    <lineage>
        <taxon>Bacteria</taxon>
        <taxon>Pseudomonadati</taxon>
        <taxon>Bacteroidota</taxon>
        <taxon>Flavobacteriia</taxon>
        <taxon>Flavobacteriales</taxon>
        <taxon>Flavobacteriaceae</taxon>
        <taxon>Aquimarina</taxon>
    </lineage>
</organism>
<gene>
    <name evidence="7" type="primary">lemA</name>
    <name evidence="7" type="ORF">GCM10007384_03530</name>
</gene>
<evidence type="ECO:0000256" key="3">
    <source>
        <dbReference type="ARBA" id="ARBA00022692"/>
    </source>
</evidence>
<evidence type="ECO:0000313" key="8">
    <source>
        <dbReference type="Proteomes" id="UP000601108"/>
    </source>
</evidence>
<sequence>MNPLISYSILALLALGVISIIVSAYNKLIMLKNNVAKSFFNIDILLKQRADEIPNLIKVVKESMKYEEATLTKLTRLRTDFLNSTKDEDKISLSNEMDKMVKSIFAVSENYPDLKANNNFMLLQQRVSGIEDAIADRREFYNESITMYNIGIAEFPTVILSKLMNYKEKQLLQITNEEKQYNGIEF</sequence>
<comment type="similarity">
    <text evidence="2">Belongs to the LemA family.</text>
</comment>
<dbReference type="AlphaFoldDB" id="A0A918JT59"/>
<dbReference type="GO" id="GO:0016020">
    <property type="term" value="C:membrane"/>
    <property type="evidence" value="ECO:0007669"/>
    <property type="project" value="UniProtKB-SubCell"/>
</dbReference>
<keyword evidence="5 6" id="KW-0472">Membrane</keyword>
<protein>
    <submittedName>
        <fullName evidence="7">Cytoplasmic membrane protein</fullName>
    </submittedName>
</protein>
<evidence type="ECO:0000256" key="2">
    <source>
        <dbReference type="ARBA" id="ARBA00008854"/>
    </source>
</evidence>
<dbReference type="EMBL" id="BMWS01000002">
    <property type="protein sequence ID" value="GGX05133.1"/>
    <property type="molecule type" value="Genomic_DNA"/>
</dbReference>
<comment type="subcellular location">
    <subcellularLocation>
        <location evidence="1">Membrane</location>
        <topology evidence="1">Single-pass membrane protein</topology>
    </subcellularLocation>
</comment>
<name>A0A918JT59_9FLAO</name>
<accession>A0A918JT59</accession>
<dbReference type="PANTHER" id="PTHR34478:SF1">
    <property type="entry name" value="PROTEIN LEMA"/>
    <property type="match status" value="1"/>
</dbReference>
<dbReference type="InterPro" id="IPR007156">
    <property type="entry name" value="MamQ_LemA"/>
</dbReference>
<evidence type="ECO:0000256" key="6">
    <source>
        <dbReference type="SAM" id="Phobius"/>
    </source>
</evidence>
<dbReference type="Gene3D" id="1.20.1440.20">
    <property type="entry name" value="LemA-like domain"/>
    <property type="match status" value="1"/>
</dbReference>
<proteinExistence type="inferred from homology"/>
<dbReference type="Pfam" id="PF04011">
    <property type="entry name" value="LemA"/>
    <property type="match status" value="1"/>
</dbReference>
<feature type="transmembrane region" description="Helical" evidence="6">
    <location>
        <begin position="6"/>
        <end position="25"/>
    </location>
</feature>
<keyword evidence="3 6" id="KW-0812">Transmembrane</keyword>
<reference evidence="7 8" key="1">
    <citation type="journal article" date="2014" name="Int. J. Syst. Evol. Microbiol.">
        <title>Complete genome sequence of Corynebacterium casei LMG S-19264T (=DSM 44701T), isolated from a smear-ripened cheese.</title>
        <authorList>
            <consortium name="US DOE Joint Genome Institute (JGI-PGF)"/>
            <person name="Walter F."/>
            <person name="Albersmeier A."/>
            <person name="Kalinowski J."/>
            <person name="Ruckert C."/>
        </authorList>
    </citation>
    <scope>NUCLEOTIDE SEQUENCE [LARGE SCALE GENOMIC DNA]</scope>
    <source>
        <strain evidence="7 8">KCTC 12285</strain>
    </source>
</reference>
<evidence type="ECO:0000256" key="1">
    <source>
        <dbReference type="ARBA" id="ARBA00004167"/>
    </source>
</evidence>
<dbReference type="InterPro" id="IPR023353">
    <property type="entry name" value="LemA-like_dom_sf"/>
</dbReference>
<keyword evidence="4 6" id="KW-1133">Transmembrane helix</keyword>
<dbReference type="RefSeq" id="WP_027410852.1">
    <property type="nucleotide sequence ID" value="NZ_BMWS01000002.1"/>
</dbReference>
<keyword evidence="8" id="KW-1185">Reference proteome</keyword>
<evidence type="ECO:0000313" key="7">
    <source>
        <dbReference type="EMBL" id="GGX05133.1"/>
    </source>
</evidence>